<dbReference type="Pfam" id="PF03553">
    <property type="entry name" value="Na_H_antiporter"/>
    <property type="match status" value="1"/>
</dbReference>
<feature type="transmembrane region" description="Helical" evidence="6">
    <location>
        <begin position="6"/>
        <end position="27"/>
    </location>
</feature>
<feature type="transmembrane region" description="Helical" evidence="6">
    <location>
        <begin position="324"/>
        <end position="345"/>
    </location>
</feature>
<feature type="transmembrane region" description="Helical" evidence="6">
    <location>
        <begin position="365"/>
        <end position="387"/>
    </location>
</feature>
<feature type="transmembrane region" description="Helical" evidence="6">
    <location>
        <begin position="480"/>
        <end position="497"/>
    </location>
</feature>
<comment type="caution">
    <text evidence="8">The sequence shown here is derived from an EMBL/GenBank/DDBJ whole genome shotgun (WGS) entry which is preliminary data.</text>
</comment>
<evidence type="ECO:0000256" key="3">
    <source>
        <dbReference type="ARBA" id="ARBA00022692"/>
    </source>
</evidence>
<name>A0ABV1HZ91_9FIRM</name>
<feature type="transmembrane region" description="Helical" evidence="6">
    <location>
        <begin position="34"/>
        <end position="58"/>
    </location>
</feature>
<gene>
    <name evidence="8" type="ORF">WMO62_03360</name>
</gene>
<sequence length="504" mass="53388">MEYVPAMYATFWALIPPVVAIVLALITKEVYSSLFVGILVGGLFYSGFSFEGTIVHIFEDGIIGVLSDSYNVGILVFLIILGAIVCLMNKAGGSAAFGRWASDHIKTRTGAQLTTVALGVLIFIDDYFNCLTVGSVMRPVTDKHNISRAKLAYLIDATAAPICIIAPISSWAAAVTGFVEGEDGLSLFISAIPYNFYALLTIVMMLTIAVLNIDFGSMKIHEDNAKKGDLFTTPDRPYGEATELEDTGKGTVKDLLIPIIALIICCVIGMIYTGGFFEGADFVTAFSNSDASVGLAIGSAFALVITILLYVSRRVLGFKECMDCIPEGFKAMVPAIMILTFAWTLKSMTDSLGAAEFVAALIKGSASGIVNLLPAIIFVVGCLLAFATGTSWGTFGILIPIVVDAFQATNPTLMTIAISACMAGAVCGDHCSPISDTTIMASAGAQCNHVNHVSTQLPYAVSVAAISFITYIVAGFVQSAWISLPVGVVLTLGYLLFMKKRTEA</sequence>
<keyword evidence="2" id="KW-1003">Cell membrane</keyword>
<feature type="transmembrane region" description="Helical" evidence="6">
    <location>
        <begin position="293"/>
        <end position="312"/>
    </location>
</feature>
<evidence type="ECO:0000259" key="7">
    <source>
        <dbReference type="Pfam" id="PF03553"/>
    </source>
</evidence>
<keyword evidence="9" id="KW-1185">Reference proteome</keyword>
<evidence type="ECO:0000313" key="8">
    <source>
        <dbReference type="EMBL" id="MEQ2577880.1"/>
    </source>
</evidence>
<dbReference type="PANTHER" id="PTHR43478:SF1">
    <property type="entry name" value="NA+_H+ ANTIPORTER NHAC-LIKE C-TERMINAL DOMAIN-CONTAINING PROTEIN"/>
    <property type="match status" value="1"/>
</dbReference>
<feature type="transmembrane region" description="Helical" evidence="6">
    <location>
        <begin position="255"/>
        <end position="273"/>
    </location>
</feature>
<dbReference type="InterPro" id="IPR018461">
    <property type="entry name" value="Na/H_Antiport_NhaC-like_C"/>
</dbReference>
<dbReference type="PANTHER" id="PTHR43478">
    <property type="entry name" value="NA+/H+ ANTIPORTER-RELATED"/>
    <property type="match status" value="1"/>
</dbReference>
<evidence type="ECO:0000256" key="2">
    <source>
        <dbReference type="ARBA" id="ARBA00022475"/>
    </source>
</evidence>
<keyword evidence="4 6" id="KW-1133">Transmembrane helix</keyword>
<dbReference type="Proteomes" id="UP001470288">
    <property type="component" value="Unassembled WGS sequence"/>
</dbReference>
<feature type="transmembrane region" description="Helical" evidence="6">
    <location>
        <begin position="151"/>
        <end position="174"/>
    </location>
</feature>
<feature type="transmembrane region" description="Helical" evidence="6">
    <location>
        <begin position="457"/>
        <end position="474"/>
    </location>
</feature>
<proteinExistence type="predicted"/>
<accession>A0ABV1HZ91</accession>
<evidence type="ECO:0000256" key="5">
    <source>
        <dbReference type="ARBA" id="ARBA00023136"/>
    </source>
</evidence>
<feature type="domain" description="Na+/H+ antiporter NhaC-like C-terminal" evidence="7">
    <location>
        <begin position="186"/>
        <end position="476"/>
    </location>
</feature>
<protein>
    <submittedName>
        <fullName evidence="8">Na+/H+ antiporter NhaC family protein</fullName>
    </submittedName>
</protein>
<reference evidence="8 9" key="1">
    <citation type="submission" date="2024-03" db="EMBL/GenBank/DDBJ databases">
        <title>Human intestinal bacterial collection.</title>
        <authorList>
            <person name="Pauvert C."/>
            <person name="Hitch T.C.A."/>
            <person name="Clavel T."/>
        </authorList>
    </citation>
    <scope>NUCLEOTIDE SEQUENCE [LARGE SCALE GENOMIC DNA]</scope>
    <source>
        <strain evidence="8 9">CLA-AA-H78B</strain>
    </source>
</reference>
<comment type="subcellular location">
    <subcellularLocation>
        <location evidence="1">Cell membrane</location>
        <topology evidence="1">Multi-pass membrane protein</topology>
    </subcellularLocation>
</comment>
<feature type="transmembrane region" description="Helical" evidence="6">
    <location>
        <begin position="70"/>
        <end position="89"/>
    </location>
</feature>
<evidence type="ECO:0000256" key="1">
    <source>
        <dbReference type="ARBA" id="ARBA00004651"/>
    </source>
</evidence>
<keyword evidence="3 6" id="KW-0812">Transmembrane</keyword>
<evidence type="ECO:0000256" key="4">
    <source>
        <dbReference type="ARBA" id="ARBA00022989"/>
    </source>
</evidence>
<evidence type="ECO:0000256" key="6">
    <source>
        <dbReference type="SAM" id="Phobius"/>
    </source>
</evidence>
<feature type="transmembrane region" description="Helical" evidence="6">
    <location>
        <begin position="194"/>
        <end position="213"/>
    </location>
</feature>
<keyword evidence="5 6" id="KW-0472">Membrane</keyword>
<evidence type="ECO:0000313" key="9">
    <source>
        <dbReference type="Proteomes" id="UP001470288"/>
    </source>
</evidence>
<organism evidence="8 9">
    <name type="scientific">Hominiventricola aquisgranensis</name>
    <dbReference type="NCBI Taxonomy" id="3133164"/>
    <lineage>
        <taxon>Bacteria</taxon>
        <taxon>Bacillati</taxon>
        <taxon>Bacillota</taxon>
        <taxon>Clostridia</taxon>
        <taxon>Lachnospirales</taxon>
        <taxon>Lachnospiraceae</taxon>
        <taxon>Hominiventricola</taxon>
    </lineage>
</organism>
<dbReference type="RefSeq" id="WP_349143797.1">
    <property type="nucleotide sequence ID" value="NZ_JBBMFC010000004.1"/>
</dbReference>
<dbReference type="EMBL" id="JBBMFC010000004">
    <property type="protein sequence ID" value="MEQ2577880.1"/>
    <property type="molecule type" value="Genomic_DNA"/>
</dbReference>